<evidence type="ECO:0000313" key="2">
    <source>
        <dbReference type="EMBL" id="ETO00602.1"/>
    </source>
</evidence>
<keyword evidence="3" id="KW-1185">Reference proteome</keyword>
<dbReference type="Proteomes" id="UP000023152">
    <property type="component" value="Unassembled WGS sequence"/>
</dbReference>
<gene>
    <name evidence="2" type="ORF">RFI_36838</name>
</gene>
<feature type="region of interest" description="Disordered" evidence="1">
    <location>
        <begin position="163"/>
        <end position="182"/>
    </location>
</feature>
<dbReference type="EMBL" id="ASPP01040573">
    <property type="protein sequence ID" value="ETO00602.1"/>
    <property type="molecule type" value="Genomic_DNA"/>
</dbReference>
<protein>
    <submittedName>
        <fullName evidence="2">Uncharacterized protein</fullName>
    </submittedName>
</protein>
<accession>X6LHJ2</accession>
<evidence type="ECO:0000256" key="1">
    <source>
        <dbReference type="SAM" id="MobiDB-lite"/>
    </source>
</evidence>
<comment type="caution">
    <text evidence="2">The sequence shown here is derived from an EMBL/GenBank/DDBJ whole genome shotgun (WGS) entry which is preliminary data.</text>
</comment>
<dbReference type="AlphaFoldDB" id="X6LHJ2"/>
<evidence type="ECO:0000313" key="3">
    <source>
        <dbReference type="Proteomes" id="UP000023152"/>
    </source>
</evidence>
<organism evidence="2 3">
    <name type="scientific">Reticulomyxa filosa</name>
    <dbReference type="NCBI Taxonomy" id="46433"/>
    <lineage>
        <taxon>Eukaryota</taxon>
        <taxon>Sar</taxon>
        <taxon>Rhizaria</taxon>
        <taxon>Retaria</taxon>
        <taxon>Foraminifera</taxon>
        <taxon>Monothalamids</taxon>
        <taxon>Reticulomyxidae</taxon>
        <taxon>Reticulomyxa</taxon>
    </lineage>
</organism>
<reference evidence="2 3" key="1">
    <citation type="journal article" date="2013" name="Curr. Biol.">
        <title>The Genome of the Foraminiferan Reticulomyxa filosa.</title>
        <authorList>
            <person name="Glockner G."/>
            <person name="Hulsmann N."/>
            <person name="Schleicher M."/>
            <person name="Noegel A.A."/>
            <person name="Eichinger L."/>
            <person name="Gallinger C."/>
            <person name="Pawlowski J."/>
            <person name="Sierra R."/>
            <person name="Euteneuer U."/>
            <person name="Pillet L."/>
            <person name="Moustafa A."/>
            <person name="Platzer M."/>
            <person name="Groth M."/>
            <person name="Szafranski K."/>
            <person name="Schliwa M."/>
        </authorList>
    </citation>
    <scope>NUCLEOTIDE SEQUENCE [LARGE SCALE GENOMIC DNA]</scope>
</reference>
<name>X6LHJ2_RETFI</name>
<proteinExistence type="predicted"/>
<sequence>MPIFLGHYCIIFIKYFSCKFYKGTLIEKNVRKHAHVAVIVTLLARKSTTIVNNVIFFLKTYKVALPFLFFVFSKKTKIENCLSGIKHCHYVQTNKTEQNIQKILKNRTRMSFFVPFASFKEKKTKNKKQNQKSNRPTAKTKNKHNQYYFPTLFLLHLSQQQHKYHNTKKLQRKRQPKKANKH</sequence>